<evidence type="ECO:0000313" key="2">
    <source>
        <dbReference type="Proteomes" id="UP000800040"/>
    </source>
</evidence>
<evidence type="ECO:0000313" key="1">
    <source>
        <dbReference type="EMBL" id="KAF1838205.1"/>
    </source>
</evidence>
<proteinExistence type="predicted"/>
<dbReference type="AlphaFoldDB" id="A0A6A5KIL5"/>
<dbReference type="OrthoDB" id="3792473at2759"/>
<protein>
    <submittedName>
        <fullName evidence="1">Uncharacterized protein</fullName>
    </submittedName>
</protein>
<accession>A0A6A5KIL5</accession>
<dbReference type="EMBL" id="ML975254">
    <property type="protein sequence ID" value="KAF1838205.1"/>
    <property type="molecule type" value="Genomic_DNA"/>
</dbReference>
<gene>
    <name evidence="1" type="ORF">BDW02DRAFT_565243</name>
</gene>
<keyword evidence="2" id="KW-1185">Reference proteome</keyword>
<reference evidence="1" key="1">
    <citation type="submission" date="2020-01" db="EMBL/GenBank/DDBJ databases">
        <authorList>
            <consortium name="DOE Joint Genome Institute"/>
            <person name="Haridas S."/>
            <person name="Albert R."/>
            <person name="Binder M."/>
            <person name="Bloem J."/>
            <person name="Labutti K."/>
            <person name="Salamov A."/>
            <person name="Andreopoulos B."/>
            <person name="Baker S.E."/>
            <person name="Barry K."/>
            <person name="Bills G."/>
            <person name="Bluhm B.H."/>
            <person name="Cannon C."/>
            <person name="Castanera R."/>
            <person name="Culley D.E."/>
            <person name="Daum C."/>
            <person name="Ezra D."/>
            <person name="Gonzalez J.B."/>
            <person name="Henrissat B."/>
            <person name="Kuo A."/>
            <person name="Liang C."/>
            <person name="Lipzen A."/>
            <person name="Lutzoni F."/>
            <person name="Magnuson J."/>
            <person name="Mondo S."/>
            <person name="Nolan M."/>
            <person name="Ohm R."/>
            <person name="Pangilinan J."/>
            <person name="Park H.-J."/>
            <person name="Ramirez L."/>
            <person name="Alfaro M."/>
            <person name="Sun H."/>
            <person name="Tritt A."/>
            <person name="Yoshinaga Y."/>
            <person name="Zwiers L.-H."/>
            <person name="Turgeon B.G."/>
            <person name="Goodwin S.B."/>
            <person name="Spatafora J.W."/>
            <person name="Crous P.W."/>
            <person name="Grigoriev I.V."/>
        </authorList>
    </citation>
    <scope>NUCLEOTIDE SEQUENCE</scope>
    <source>
        <strain evidence="1">P77</strain>
    </source>
</reference>
<organism evidence="1 2">
    <name type="scientific">Decorospora gaudefroyi</name>
    <dbReference type="NCBI Taxonomy" id="184978"/>
    <lineage>
        <taxon>Eukaryota</taxon>
        <taxon>Fungi</taxon>
        <taxon>Dikarya</taxon>
        <taxon>Ascomycota</taxon>
        <taxon>Pezizomycotina</taxon>
        <taxon>Dothideomycetes</taxon>
        <taxon>Pleosporomycetidae</taxon>
        <taxon>Pleosporales</taxon>
        <taxon>Pleosporineae</taxon>
        <taxon>Pleosporaceae</taxon>
        <taxon>Decorospora</taxon>
    </lineage>
</organism>
<sequence>MASSDWRSSLAFSARLLAVNKITSAYQSSNPSLSVADARKEATLAEAKFYGDAQSSVQSMRPRNTLSTFVTISRTTMIGFATRR</sequence>
<dbReference type="Proteomes" id="UP000800040">
    <property type="component" value="Unassembled WGS sequence"/>
</dbReference>
<name>A0A6A5KIL5_9PLEO</name>